<comment type="catalytic activity">
    <reaction evidence="6 9">
        <text>lipid IVA (E. coli) + CMP-3-deoxy-beta-D-manno-octulosonate = alpha-Kdo-(2-&gt;6)-lipid IVA (E. coli) + CMP + H(+)</text>
        <dbReference type="Rhea" id="RHEA:28066"/>
        <dbReference type="ChEBI" id="CHEBI:15378"/>
        <dbReference type="ChEBI" id="CHEBI:58603"/>
        <dbReference type="ChEBI" id="CHEBI:60364"/>
        <dbReference type="ChEBI" id="CHEBI:60377"/>
        <dbReference type="ChEBI" id="CHEBI:85987"/>
        <dbReference type="EC" id="2.4.99.12"/>
    </reaction>
</comment>
<dbReference type="SUPFAM" id="SSF53756">
    <property type="entry name" value="UDP-Glycosyltransferase/glycogen phosphorylase"/>
    <property type="match status" value="1"/>
</dbReference>
<keyword evidence="9" id="KW-1003">Cell membrane</keyword>
<evidence type="ECO:0000256" key="4">
    <source>
        <dbReference type="ARBA" id="ARBA00022679"/>
    </source>
</evidence>
<evidence type="ECO:0000256" key="8">
    <source>
        <dbReference type="PIRSR" id="PIRSR639901-2"/>
    </source>
</evidence>
<dbReference type="PANTHER" id="PTHR42755">
    <property type="entry name" value="3-DEOXY-MANNO-OCTULOSONATE CYTIDYLYLTRANSFERASE"/>
    <property type="match status" value="1"/>
</dbReference>
<dbReference type="FunFam" id="3.40.50.11720:FF:000001">
    <property type="entry name" value="3-deoxy-D-manno-octulosonic acid transferase"/>
    <property type="match status" value="1"/>
</dbReference>
<feature type="domain" description="3-deoxy-D-manno-octulosonic-acid transferase N-terminal" evidence="10">
    <location>
        <begin position="34"/>
        <end position="212"/>
    </location>
</feature>
<protein>
    <recommendedName>
        <fullName evidence="3 9">3-deoxy-D-manno-octulosonic acid transferase</fullName>
        <shortName evidence="9">Kdo transferase</shortName>
        <ecNumber evidence="2 9">2.4.99.12</ecNumber>
    </recommendedName>
    <alternativeName>
        <fullName evidence="5 9">Lipid IV(A) 3-deoxy-D-manno-octulosonic acid transferase</fullName>
    </alternativeName>
</protein>
<feature type="site" description="Transition state stabilizer" evidence="8">
    <location>
        <position position="132"/>
    </location>
</feature>
<gene>
    <name evidence="11" type="ORF">P4G45_03480</name>
    <name evidence="12" type="ORF">P8936_03445</name>
</gene>
<feature type="active site" description="Proton acceptor" evidence="7">
    <location>
        <position position="63"/>
    </location>
</feature>
<comment type="function">
    <text evidence="9">Involved in lipopolysaccharide (LPS) biosynthesis. Catalyzes the transfer of 3-deoxy-D-manno-octulosonate (Kdo) residue(s) from CMP-Kdo to lipid IV(A), the tetraacyldisaccharide-1,4'-bisphosphate precursor of lipid A.</text>
</comment>
<dbReference type="AlphaFoldDB" id="A0AAU7D3L3"/>
<dbReference type="PANTHER" id="PTHR42755:SF1">
    <property type="entry name" value="3-DEOXY-D-MANNO-OCTULOSONIC ACID TRANSFERASE, MITOCHONDRIAL-RELATED"/>
    <property type="match status" value="1"/>
</dbReference>
<dbReference type="Pfam" id="PF04413">
    <property type="entry name" value="Glycos_transf_N"/>
    <property type="match status" value="1"/>
</dbReference>
<keyword evidence="4 9" id="KW-0808">Transferase</keyword>
<keyword evidence="11" id="KW-0328">Glycosyltransferase</keyword>
<evidence type="ECO:0000313" key="11">
    <source>
        <dbReference type="EMBL" id="XBH11720.1"/>
    </source>
</evidence>
<dbReference type="InterPro" id="IPR038107">
    <property type="entry name" value="Glycos_transf_N_sf"/>
</dbReference>
<dbReference type="KEGG" id="epl:P4G45_03480"/>
<evidence type="ECO:0000256" key="1">
    <source>
        <dbReference type="ARBA" id="ARBA00004713"/>
    </source>
</evidence>
<dbReference type="GO" id="GO:0009245">
    <property type="term" value="P:lipid A biosynthetic process"/>
    <property type="evidence" value="ECO:0007669"/>
    <property type="project" value="TreeGrafter"/>
</dbReference>
<dbReference type="RefSeq" id="WP_348269207.1">
    <property type="nucleotide sequence ID" value="NZ_CP121194.1"/>
</dbReference>
<evidence type="ECO:0000259" key="10">
    <source>
        <dbReference type="Pfam" id="PF04413"/>
    </source>
</evidence>
<dbReference type="InterPro" id="IPR007507">
    <property type="entry name" value="Glycos_transf_N"/>
</dbReference>
<name>A0AAU7D3L3_9BACT</name>
<dbReference type="GO" id="GO:0009244">
    <property type="term" value="P:lipopolysaccharide core region biosynthetic process"/>
    <property type="evidence" value="ECO:0007669"/>
    <property type="project" value="UniProtKB-UniRule"/>
</dbReference>
<keyword evidence="9" id="KW-0448">Lipopolysaccharide biosynthesis</keyword>
<comment type="subcellular location">
    <subcellularLocation>
        <location evidence="9">Cell membrane</location>
    </subcellularLocation>
</comment>
<keyword evidence="9" id="KW-0472">Membrane</keyword>
<dbReference type="EMBL" id="CP121195">
    <property type="protein sequence ID" value="XBH15255.1"/>
    <property type="molecule type" value="Genomic_DNA"/>
</dbReference>
<dbReference type="GO" id="GO:0005886">
    <property type="term" value="C:plasma membrane"/>
    <property type="evidence" value="ECO:0007669"/>
    <property type="project" value="UniProtKB-SubCell"/>
</dbReference>
<evidence type="ECO:0000256" key="2">
    <source>
        <dbReference type="ARBA" id="ARBA00012621"/>
    </source>
</evidence>
<dbReference type="Gene3D" id="3.40.50.2000">
    <property type="entry name" value="Glycogen Phosphorylase B"/>
    <property type="match status" value="1"/>
</dbReference>
<evidence type="ECO:0000313" key="12">
    <source>
        <dbReference type="EMBL" id="XBH15255.1"/>
    </source>
</evidence>
<reference evidence="11" key="1">
    <citation type="submission" date="2023-03" db="EMBL/GenBank/DDBJ databases">
        <title>Edaphobacter sp.</title>
        <authorList>
            <person name="Huber K.J."/>
            <person name="Papendorf J."/>
            <person name="Pilke C."/>
            <person name="Bunk B."/>
            <person name="Sproeer C."/>
            <person name="Pester M."/>
        </authorList>
    </citation>
    <scope>NUCLEOTIDE SEQUENCE</scope>
    <source>
        <strain evidence="11">DSM 109919</strain>
        <strain evidence="12">DSM 109920</strain>
    </source>
</reference>
<evidence type="ECO:0000256" key="3">
    <source>
        <dbReference type="ARBA" id="ARBA00019077"/>
    </source>
</evidence>
<dbReference type="EMBL" id="CP121194">
    <property type="protein sequence ID" value="XBH11720.1"/>
    <property type="molecule type" value="Genomic_DNA"/>
</dbReference>
<evidence type="ECO:0000256" key="9">
    <source>
        <dbReference type="RuleBase" id="RU365103"/>
    </source>
</evidence>
<sequence length="434" mass="47504">MWVYSALLLATLVVGAPYWLLRMATSGRYRAGLAGRLGWVPRELRTAVAGREVVWVHAVSVGEVMAATQLIRELGAVRSEWLIAVSTTTATGQRLAKERLPESPVFYLPLDFAFVVRRYLRVLRPKLLVLMESELWPNLMLQCAKAGVPMAVVNARVSDRSLPRYLRLRRLWRPLLAKISLFLAQSEETAERLVRIGAPADRVRVTGNLKYDLREGRESSLVAMLRAQLSDGARVIVCGSTLEGEEKILLAAWPRVLATEPNAVMVLAPRHPDRFAAVAAIIEGSGFTMVRASEFRERADALGPVAAGSIFLLDTIGDLAAMYSLGAVAFVGGSLVNAGGHNPLEPARFGVPVLMGTSFENFREIVGMLQAHHAVRTVSAVMLAETLVAMLRQIDDTLAMGRRGREVFDAQAGATTRTVEALTTLLKERVVSTR</sequence>
<dbReference type="Gene3D" id="3.40.50.11720">
    <property type="entry name" value="3-Deoxy-D-manno-octulosonic-acid transferase, N-terminal domain"/>
    <property type="match status" value="1"/>
</dbReference>
<feature type="site" description="Transition state stabilizer" evidence="8">
    <location>
        <position position="210"/>
    </location>
</feature>
<dbReference type="GO" id="GO:0043842">
    <property type="term" value="F:Kdo transferase activity"/>
    <property type="evidence" value="ECO:0007669"/>
    <property type="project" value="UniProtKB-EC"/>
</dbReference>
<accession>A0AAU7D3L3</accession>
<accession>A0AAU7DD61</accession>
<evidence type="ECO:0000256" key="7">
    <source>
        <dbReference type="PIRSR" id="PIRSR639901-1"/>
    </source>
</evidence>
<dbReference type="EC" id="2.4.99.12" evidence="2 9"/>
<evidence type="ECO:0000256" key="5">
    <source>
        <dbReference type="ARBA" id="ARBA00031445"/>
    </source>
</evidence>
<evidence type="ECO:0000256" key="6">
    <source>
        <dbReference type="ARBA" id="ARBA00049183"/>
    </source>
</evidence>
<comment type="pathway">
    <text evidence="1 9">Bacterial outer membrane biogenesis; LPS core biosynthesis.</text>
</comment>
<proteinExistence type="inferred from homology"/>
<comment type="similarity">
    <text evidence="9">Belongs to the glycosyltransferase group 1 family.</text>
</comment>
<dbReference type="InterPro" id="IPR039901">
    <property type="entry name" value="Kdotransferase"/>
</dbReference>
<organism evidence="11">
    <name type="scientific">Edaphobacter paludis</name>
    <dbReference type="NCBI Taxonomy" id="3035702"/>
    <lineage>
        <taxon>Bacteria</taxon>
        <taxon>Pseudomonadati</taxon>
        <taxon>Acidobacteriota</taxon>
        <taxon>Terriglobia</taxon>
        <taxon>Terriglobales</taxon>
        <taxon>Acidobacteriaceae</taxon>
        <taxon>Edaphobacter</taxon>
    </lineage>
</organism>